<gene>
    <name evidence="4" type="primary">menF</name>
    <name evidence="6" type="ORF">ACFODW_01960</name>
</gene>
<evidence type="ECO:0000256" key="2">
    <source>
        <dbReference type="ARBA" id="ARBA00005297"/>
    </source>
</evidence>
<keyword evidence="3 4" id="KW-0413">Isomerase</keyword>
<accession>A0ABV7A2I8</accession>
<feature type="active site" description="Proton donor" evidence="4">
    <location>
        <position position="269"/>
    </location>
</feature>
<evidence type="ECO:0000313" key="7">
    <source>
        <dbReference type="Proteomes" id="UP001595387"/>
    </source>
</evidence>
<dbReference type="InterPro" id="IPR034681">
    <property type="entry name" value="MenF"/>
</dbReference>
<comment type="caution">
    <text evidence="6">The sequence shown here is derived from an EMBL/GenBank/DDBJ whole genome shotgun (WGS) entry which is preliminary data.</text>
</comment>
<dbReference type="Pfam" id="PF00425">
    <property type="entry name" value="Chorismate_bind"/>
    <property type="match status" value="1"/>
</dbReference>
<comment type="cofactor">
    <cofactor evidence="4">
        <name>Mg(2+)</name>
        <dbReference type="ChEBI" id="CHEBI:18420"/>
    </cofactor>
</comment>
<dbReference type="Proteomes" id="UP001595387">
    <property type="component" value="Unassembled WGS sequence"/>
</dbReference>
<name>A0ABV7A2I8_9BACI</name>
<evidence type="ECO:0000256" key="4">
    <source>
        <dbReference type="HAMAP-Rule" id="MF_01935"/>
    </source>
</evidence>
<reference evidence="7" key="1">
    <citation type="journal article" date="2019" name="Int. J. Syst. Evol. Microbiol.">
        <title>The Global Catalogue of Microorganisms (GCM) 10K type strain sequencing project: providing services to taxonomists for standard genome sequencing and annotation.</title>
        <authorList>
            <consortium name="The Broad Institute Genomics Platform"/>
            <consortium name="The Broad Institute Genome Sequencing Center for Infectious Disease"/>
            <person name="Wu L."/>
            <person name="Ma J."/>
        </authorList>
    </citation>
    <scope>NUCLEOTIDE SEQUENCE [LARGE SCALE GENOMIC DNA]</scope>
    <source>
        <strain evidence="7">KCTC 13193</strain>
    </source>
</reference>
<keyword evidence="4" id="KW-0479">Metal-binding</keyword>
<comment type="pathway">
    <text evidence="4">Quinol/quinone metabolism; 1,4-dihydroxy-2-naphthoate biosynthesis; 1,4-dihydroxy-2-naphthoate from chorismate: step 1/7.</text>
</comment>
<evidence type="ECO:0000256" key="1">
    <source>
        <dbReference type="ARBA" id="ARBA00000799"/>
    </source>
</evidence>
<dbReference type="EC" id="5.4.4.2" evidence="4"/>
<evidence type="ECO:0000313" key="6">
    <source>
        <dbReference type="EMBL" id="MFC2947130.1"/>
    </source>
</evidence>
<dbReference type="InterPro" id="IPR005801">
    <property type="entry name" value="ADC_synthase"/>
</dbReference>
<dbReference type="HAMAP" id="MF_01935">
    <property type="entry name" value="MenF"/>
    <property type="match status" value="1"/>
</dbReference>
<evidence type="ECO:0000259" key="5">
    <source>
        <dbReference type="Pfam" id="PF00425"/>
    </source>
</evidence>
<organism evidence="6 7">
    <name type="scientific">Virgibacillus sediminis</name>
    <dbReference type="NCBI Taxonomy" id="202260"/>
    <lineage>
        <taxon>Bacteria</taxon>
        <taxon>Bacillati</taxon>
        <taxon>Bacillota</taxon>
        <taxon>Bacilli</taxon>
        <taxon>Bacillales</taxon>
        <taxon>Bacillaceae</taxon>
        <taxon>Virgibacillus</taxon>
    </lineage>
</organism>
<keyword evidence="4" id="KW-0474">Menaquinone biosynthesis</keyword>
<dbReference type="InterPro" id="IPR004561">
    <property type="entry name" value="IsoChor_synthase"/>
</dbReference>
<dbReference type="SUPFAM" id="SSF56322">
    <property type="entry name" value="ADC synthase"/>
    <property type="match status" value="1"/>
</dbReference>
<feature type="binding site" evidence="4">
    <location>
        <position position="313"/>
    </location>
    <ligand>
        <name>Mg(2+)</name>
        <dbReference type="ChEBI" id="CHEBI:18420"/>
    </ligand>
</feature>
<proteinExistence type="inferred from homology"/>
<feature type="domain" description="Chorismate-utilising enzyme C-terminal" evidence="5">
    <location>
        <begin position="200"/>
        <end position="452"/>
    </location>
</feature>
<sequence length="462" mass="52457">MIGIKDKTTKELLQHAIQSLDPNKNNSRLVSITKEITDTNPLQFFEAAKDTGKNRVFWASTEDEFFLVGAGSAVEITAEDNRFELMEKQWDRMLKEAVIHNPYKVPGTGVLALGGMAFDPVKKRTGLWESFRPGHFTIPEYILTKQQGKCYLTINVYVQEGDHPVQLSRQVQEMGGTLLAGSKRPTQDFYVTAREEIGPEEWKEAVRRATEEIQQGKAEKIVLARELRLKFDRKADIGKIMKRLMDTQSNSYIFSFEKGDDCFVGATPERLVRLEENRLLSTCLAGTAPRGRTSEEDERFGRELLNDEKNRQEHDFVVSMIRNALAYRCTDISIPEEPVLYPLKNLQHLYTPVVARLKEGYSIFDIIEQLHPTPALGGTPRKKSLDFIRKHEYLDRGWYGAPIGWLDSNNNGEFAVAIRSSLIRGKEASLFAGCGVVADSDPKEEYQETNIKFLPMLTVLGE</sequence>
<comment type="pathway">
    <text evidence="4">Quinol/quinone metabolism; menaquinone biosynthesis.</text>
</comment>
<comment type="function">
    <text evidence="4">Catalyzes the conversion of chorismate to isochorismate.</text>
</comment>
<dbReference type="PANTHER" id="PTHR42839:SF1">
    <property type="entry name" value="ISOCHORISMATE SYNTHASE MENF"/>
    <property type="match status" value="1"/>
</dbReference>
<feature type="binding site" evidence="4">
    <location>
        <position position="448"/>
    </location>
    <ligand>
        <name>Mg(2+)</name>
        <dbReference type="ChEBI" id="CHEBI:18420"/>
    </ligand>
</feature>
<dbReference type="PRINTS" id="PR00095">
    <property type="entry name" value="ANTSNTHASEI"/>
</dbReference>
<evidence type="ECO:0000256" key="3">
    <source>
        <dbReference type="ARBA" id="ARBA00023235"/>
    </source>
</evidence>
<comment type="catalytic activity">
    <reaction evidence="1 4">
        <text>chorismate = isochorismate</text>
        <dbReference type="Rhea" id="RHEA:18985"/>
        <dbReference type="ChEBI" id="CHEBI:29748"/>
        <dbReference type="ChEBI" id="CHEBI:29780"/>
        <dbReference type="EC" id="5.4.4.2"/>
    </reaction>
</comment>
<dbReference type="EMBL" id="JBHRRZ010000003">
    <property type="protein sequence ID" value="MFC2947130.1"/>
    <property type="molecule type" value="Genomic_DNA"/>
</dbReference>
<dbReference type="NCBIfam" id="TIGR00543">
    <property type="entry name" value="isochor_syn"/>
    <property type="match status" value="1"/>
</dbReference>
<comment type="similarity">
    <text evidence="2 4">Belongs to the isochorismate synthase family.</text>
</comment>
<dbReference type="RefSeq" id="WP_390302156.1">
    <property type="nucleotide sequence ID" value="NZ_JBHRRZ010000003.1"/>
</dbReference>
<dbReference type="Gene3D" id="3.60.120.10">
    <property type="entry name" value="Anthranilate synthase"/>
    <property type="match status" value="1"/>
</dbReference>
<feature type="active site" description="Proton acceptor" evidence="4">
    <location>
        <position position="220"/>
    </location>
</feature>
<dbReference type="InterPro" id="IPR015890">
    <property type="entry name" value="Chorismate_C"/>
</dbReference>
<dbReference type="PANTHER" id="PTHR42839">
    <property type="entry name" value="ISOCHORISMATE SYNTHASE ENTC"/>
    <property type="match status" value="1"/>
</dbReference>
<dbReference type="InterPro" id="IPR019999">
    <property type="entry name" value="Anth_synth_I-like"/>
</dbReference>
<keyword evidence="7" id="KW-1185">Reference proteome</keyword>
<protein>
    <recommendedName>
        <fullName evidence="4">Isochorismate synthase MenF</fullName>
        <ecNumber evidence="4">5.4.4.2</ecNumber>
    </recommendedName>
    <alternativeName>
        <fullName evidence="4">Isochorismate mutase</fullName>
    </alternativeName>
</protein>
<keyword evidence="4" id="KW-0460">Magnesium</keyword>